<organism evidence="1 2">
    <name type="scientific">Atta colombica</name>
    <dbReference type="NCBI Taxonomy" id="520822"/>
    <lineage>
        <taxon>Eukaryota</taxon>
        <taxon>Metazoa</taxon>
        <taxon>Ecdysozoa</taxon>
        <taxon>Arthropoda</taxon>
        <taxon>Hexapoda</taxon>
        <taxon>Insecta</taxon>
        <taxon>Pterygota</taxon>
        <taxon>Neoptera</taxon>
        <taxon>Endopterygota</taxon>
        <taxon>Hymenoptera</taxon>
        <taxon>Apocrita</taxon>
        <taxon>Aculeata</taxon>
        <taxon>Formicoidea</taxon>
        <taxon>Formicidae</taxon>
        <taxon>Myrmicinae</taxon>
        <taxon>Atta</taxon>
    </lineage>
</organism>
<evidence type="ECO:0000313" key="1">
    <source>
        <dbReference type="EMBL" id="KYM77291.1"/>
    </source>
</evidence>
<keyword evidence="2" id="KW-1185">Reference proteome</keyword>
<name>A0A195AYL9_9HYME</name>
<sequence>MLHTFYATSFLSCVGILRHDSRDGAHENVNSYNVTTLVAEWMIGVIAIYIHSKNLFFCIASNTEFFLSQYMGSFPVAIPDIPSRAEFVRSQLEILRICVTKSKSSYEQSPTQRAINSAVHFHTDSRDSRPPMSGSLGILLLAQVYPPVHCERQASRAPPDIYSLQSTRCSYFNILSLPLTNAKRETAGRAKRQRSFRRVKLKG</sequence>
<dbReference type="EMBL" id="KQ976701">
    <property type="protein sequence ID" value="KYM77291.1"/>
    <property type="molecule type" value="Genomic_DNA"/>
</dbReference>
<gene>
    <name evidence="1" type="ORF">ALC53_12272</name>
</gene>
<protein>
    <submittedName>
        <fullName evidence="1">Uncharacterized protein</fullName>
    </submittedName>
</protein>
<dbReference type="AlphaFoldDB" id="A0A195AYL9"/>
<proteinExistence type="predicted"/>
<accession>A0A195AYL9</accession>
<reference evidence="1 2" key="1">
    <citation type="submission" date="2015-09" db="EMBL/GenBank/DDBJ databases">
        <title>Atta colombica WGS genome.</title>
        <authorList>
            <person name="Nygaard S."/>
            <person name="Hu H."/>
            <person name="Boomsma J."/>
            <person name="Zhang G."/>
        </authorList>
    </citation>
    <scope>NUCLEOTIDE SEQUENCE [LARGE SCALE GENOMIC DNA]</scope>
    <source>
        <strain evidence="1">Treedump-2</strain>
        <tissue evidence="1">Whole body</tissue>
    </source>
</reference>
<evidence type="ECO:0000313" key="2">
    <source>
        <dbReference type="Proteomes" id="UP000078540"/>
    </source>
</evidence>
<dbReference type="Proteomes" id="UP000078540">
    <property type="component" value="Unassembled WGS sequence"/>
</dbReference>